<accession>A0ABU0J318</accession>
<keyword evidence="4" id="KW-1185">Reference proteome</keyword>
<sequence length="89" mass="9790">MAVTKIDTGKSWTAASAKARFSEVIDLAQERPQIITRNGEPSVVVVSVSEWARVTVRQGTLAEFLLASPLRAAALDLERERDLPRDVDL</sequence>
<evidence type="ECO:0000256" key="1">
    <source>
        <dbReference type="ARBA" id="ARBA00009981"/>
    </source>
</evidence>
<dbReference type="InterPro" id="IPR051405">
    <property type="entry name" value="phD/YefM_antitoxin"/>
</dbReference>
<organism evidence="3 4">
    <name type="scientific">Labrys wisconsinensis</name>
    <dbReference type="NCBI Taxonomy" id="425677"/>
    <lineage>
        <taxon>Bacteria</taxon>
        <taxon>Pseudomonadati</taxon>
        <taxon>Pseudomonadota</taxon>
        <taxon>Alphaproteobacteria</taxon>
        <taxon>Hyphomicrobiales</taxon>
        <taxon>Xanthobacteraceae</taxon>
        <taxon>Labrys</taxon>
    </lineage>
</organism>
<name>A0ABU0J318_9HYPH</name>
<dbReference type="Proteomes" id="UP001242480">
    <property type="component" value="Unassembled WGS sequence"/>
</dbReference>
<protein>
    <recommendedName>
        <fullName evidence="2">Antitoxin</fullName>
    </recommendedName>
</protein>
<dbReference type="EMBL" id="JAUSVX010000001">
    <property type="protein sequence ID" value="MDQ0467833.1"/>
    <property type="molecule type" value="Genomic_DNA"/>
</dbReference>
<dbReference type="InterPro" id="IPR036165">
    <property type="entry name" value="YefM-like_sf"/>
</dbReference>
<dbReference type="Pfam" id="PF02604">
    <property type="entry name" value="PhdYeFM_antitox"/>
    <property type="match status" value="1"/>
</dbReference>
<evidence type="ECO:0000256" key="2">
    <source>
        <dbReference type="RuleBase" id="RU362080"/>
    </source>
</evidence>
<reference evidence="3 4" key="1">
    <citation type="submission" date="2023-07" db="EMBL/GenBank/DDBJ databases">
        <title>Genomic Encyclopedia of Type Strains, Phase IV (KMG-IV): sequencing the most valuable type-strain genomes for metagenomic binning, comparative biology and taxonomic classification.</title>
        <authorList>
            <person name="Goeker M."/>
        </authorList>
    </citation>
    <scope>NUCLEOTIDE SEQUENCE [LARGE SCALE GENOMIC DNA]</scope>
    <source>
        <strain evidence="3 4">DSM 19619</strain>
    </source>
</reference>
<dbReference type="PANTHER" id="PTHR33713">
    <property type="entry name" value="ANTITOXIN YAFN-RELATED"/>
    <property type="match status" value="1"/>
</dbReference>
<comment type="function">
    <text evidence="2">Antitoxin component of a type II toxin-antitoxin (TA) system.</text>
</comment>
<comment type="caution">
    <text evidence="3">The sequence shown here is derived from an EMBL/GenBank/DDBJ whole genome shotgun (WGS) entry which is preliminary data.</text>
</comment>
<dbReference type="Gene3D" id="3.40.1620.10">
    <property type="entry name" value="YefM-like domain"/>
    <property type="match status" value="1"/>
</dbReference>
<dbReference type="RefSeq" id="WP_307268065.1">
    <property type="nucleotide sequence ID" value="NZ_JAUSVX010000001.1"/>
</dbReference>
<evidence type="ECO:0000313" key="4">
    <source>
        <dbReference type="Proteomes" id="UP001242480"/>
    </source>
</evidence>
<gene>
    <name evidence="3" type="ORF">QO011_000828</name>
</gene>
<dbReference type="SUPFAM" id="SSF143120">
    <property type="entry name" value="YefM-like"/>
    <property type="match status" value="1"/>
</dbReference>
<proteinExistence type="inferred from homology"/>
<dbReference type="InterPro" id="IPR006442">
    <property type="entry name" value="Antitoxin_Phd/YefM"/>
</dbReference>
<dbReference type="NCBIfam" id="TIGR01552">
    <property type="entry name" value="phd_fam"/>
    <property type="match status" value="1"/>
</dbReference>
<comment type="similarity">
    <text evidence="1 2">Belongs to the phD/YefM antitoxin family.</text>
</comment>
<dbReference type="PANTHER" id="PTHR33713:SF9">
    <property type="entry name" value="ANTITOXIN"/>
    <property type="match status" value="1"/>
</dbReference>
<evidence type="ECO:0000313" key="3">
    <source>
        <dbReference type="EMBL" id="MDQ0467833.1"/>
    </source>
</evidence>